<dbReference type="OrthoDB" id="2274644at2759"/>
<dbReference type="Pfam" id="PF22600">
    <property type="entry name" value="MTPAP-like_central"/>
    <property type="match status" value="1"/>
</dbReference>
<accession>A0A8J5QZ72</accession>
<dbReference type="Proteomes" id="UP000729402">
    <property type="component" value="Unassembled WGS sequence"/>
</dbReference>
<evidence type="ECO:0000313" key="3">
    <source>
        <dbReference type="EMBL" id="KAG8043033.1"/>
    </source>
</evidence>
<feature type="region of interest" description="Disordered" evidence="1">
    <location>
        <begin position="1"/>
        <end position="29"/>
    </location>
</feature>
<sequence>MAAAAAAVPPVPSETDTSSRPEHSSRPPSLAISWDSQALCKHAENCELESAAFLINPTFIPILEGLLLEIYAMLRPNPDDYKKRHIMLDVFNKIAEDIFGKKNGFPVVEAFGSFTMDLFTPKSDLDLSVNFNANFDNQFSRKDKISVIRKLAKVLQSHQRNGRCHGVLPVVTARVPVLKAIDKGTGVECDISVENKDGMSRSMIFKFISSIDERFQIICYLMKFWAKAQGVNCPKDRTMSSMVIISLVAFHLQTRCPPILPAFSVLLKDGSDVESIQRNALLFEGFGCRNKESVAELFVSLMSKLLSVERLWEQGLCASNFEGSWISKAWERGVGNLSVEDFLDRSQNFARSVGKVEMQKICECIRVTVLNLTEFFSGKIDAPKLKALVFTPVHQDDPVSNPNPKLAKGKRNSRHDPENSQKKQKKRKRTVHPGLDASRAATDLHPGSDARRAASDLHHRTTFVPHIPQVPPIQPFSQPAHTYRPLITPSRFPYGLQPPPYLHSAPHSNHGFLGQPPDNFIHFNPGIQLPQQAPHIFAPVLAQQPVIDRFHPYDFNLAQQIQHNENMASQRMPYGINPYHRR</sequence>
<organism evidence="3 4">
    <name type="scientific">Zizania palustris</name>
    <name type="common">Northern wild rice</name>
    <dbReference type="NCBI Taxonomy" id="103762"/>
    <lineage>
        <taxon>Eukaryota</taxon>
        <taxon>Viridiplantae</taxon>
        <taxon>Streptophyta</taxon>
        <taxon>Embryophyta</taxon>
        <taxon>Tracheophyta</taxon>
        <taxon>Spermatophyta</taxon>
        <taxon>Magnoliopsida</taxon>
        <taxon>Liliopsida</taxon>
        <taxon>Poales</taxon>
        <taxon>Poaceae</taxon>
        <taxon>BOP clade</taxon>
        <taxon>Oryzoideae</taxon>
        <taxon>Oryzeae</taxon>
        <taxon>Zizaniinae</taxon>
        <taxon>Zizania</taxon>
    </lineage>
</organism>
<evidence type="ECO:0000259" key="2">
    <source>
        <dbReference type="Pfam" id="PF22600"/>
    </source>
</evidence>
<feature type="region of interest" description="Disordered" evidence="1">
    <location>
        <begin position="394"/>
        <end position="455"/>
    </location>
</feature>
<dbReference type="InterPro" id="IPR054708">
    <property type="entry name" value="MTPAP-like_central"/>
</dbReference>
<proteinExistence type="predicted"/>
<dbReference type="GO" id="GO:0031123">
    <property type="term" value="P:RNA 3'-end processing"/>
    <property type="evidence" value="ECO:0007669"/>
    <property type="project" value="TreeGrafter"/>
</dbReference>
<protein>
    <recommendedName>
        <fullName evidence="2">Poly(A) RNA polymerase mitochondrial-like central palm domain-containing protein</fullName>
    </recommendedName>
</protein>
<dbReference type="EMBL" id="JAAALK010001301">
    <property type="protein sequence ID" value="KAG8043033.1"/>
    <property type="molecule type" value="Genomic_DNA"/>
</dbReference>
<dbReference type="CDD" id="cd05402">
    <property type="entry name" value="NT_PAP_TUTase"/>
    <property type="match status" value="1"/>
</dbReference>
<dbReference type="PANTHER" id="PTHR12271:SF134">
    <property type="entry name" value="NUCLEOTIDYLTRANSFERASE FAMILY PROTEIN"/>
    <property type="match status" value="1"/>
</dbReference>
<evidence type="ECO:0000256" key="1">
    <source>
        <dbReference type="SAM" id="MobiDB-lite"/>
    </source>
</evidence>
<gene>
    <name evidence="3" type="ORF">GUJ93_ZPchr0100g33254</name>
</gene>
<feature type="compositionally biased region" description="Basic residues" evidence="1">
    <location>
        <begin position="422"/>
        <end position="431"/>
    </location>
</feature>
<evidence type="ECO:0000313" key="4">
    <source>
        <dbReference type="Proteomes" id="UP000729402"/>
    </source>
</evidence>
<dbReference type="AlphaFoldDB" id="A0A8J5QZ72"/>
<feature type="domain" description="Poly(A) RNA polymerase mitochondrial-like central palm" evidence="2">
    <location>
        <begin position="66"/>
        <end position="209"/>
    </location>
</feature>
<reference evidence="3" key="1">
    <citation type="journal article" date="2021" name="bioRxiv">
        <title>Whole Genome Assembly and Annotation of Northern Wild Rice, Zizania palustris L., Supports a Whole Genome Duplication in the Zizania Genus.</title>
        <authorList>
            <person name="Haas M."/>
            <person name="Kono T."/>
            <person name="Macchietto M."/>
            <person name="Millas R."/>
            <person name="McGilp L."/>
            <person name="Shao M."/>
            <person name="Duquette J."/>
            <person name="Hirsch C.N."/>
            <person name="Kimball J."/>
        </authorList>
    </citation>
    <scope>NUCLEOTIDE SEQUENCE</scope>
    <source>
        <tissue evidence="3">Fresh leaf tissue</tissue>
    </source>
</reference>
<dbReference type="GO" id="GO:0016779">
    <property type="term" value="F:nucleotidyltransferase activity"/>
    <property type="evidence" value="ECO:0007669"/>
    <property type="project" value="TreeGrafter"/>
</dbReference>
<reference evidence="3" key="2">
    <citation type="submission" date="2021-02" db="EMBL/GenBank/DDBJ databases">
        <authorList>
            <person name="Kimball J.A."/>
            <person name="Haas M.W."/>
            <person name="Macchietto M."/>
            <person name="Kono T."/>
            <person name="Duquette J."/>
            <person name="Shao M."/>
        </authorList>
    </citation>
    <scope>NUCLEOTIDE SEQUENCE</scope>
    <source>
        <tissue evidence="3">Fresh leaf tissue</tissue>
    </source>
</reference>
<comment type="caution">
    <text evidence="3">The sequence shown here is derived from an EMBL/GenBank/DDBJ whole genome shotgun (WGS) entry which is preliminary data.</text>
</comment>
<dbReference type="PANTHER" id="PTHR12271">
    <property type="entry name" value="POLY A POLYMERASE CID PAP -RELATED"/>
    <property type="match status" value="1"/>
</dbReference>
<keyword evidence="4" id="KW-1185">Reference proteome</keyword>
<name>A0A8J5QZ72_ZIZPA</name>
<feature type="compositionally biased region" description="Basic and acidic residues" evidence="1">
    <location>
        <begin position="446"/>
        <end position="455"/>
    </location>
</feature>